<reference evidence="1 2" key="1">
    <citation type="submission" date="2016-10" db="EMBL/GenBank/DDBJ databases">
        <authorList>
            <person name="de Groot N.N."/>
        </authorList>
    </citation>
    <scope>NUCLEOTIDE SEQUENCE [LARGE SCALE GENOMIC DNA]</scope>
    <source>
        <strain evidence="1 2">WG14</strain>
    </source>
</reference>
<dbReference type="AlphaFoldDB" id="A0A1G6Q8T4"/>
<dbReference type="Proteomes" id="UP000199322">
    <property type="component" value="Unassembled WGS sequence"/>
</dbReference>
<evidence type="ECO:0000313" key="2">
    <source>
        <dbReference type="Proteomes" id="UP000199322"/>
    </source>
</evidence>
<dbReference type="STRING" id="28234.SAMN04488588_2006"/>
<dbReference type="EMBL" id="FMYV01000011">
    <property type="protein sequence ID" value="SDC88641.1"/>
    <property type="molecule type" value="Genomic_DNA"/>
</dbReference>
<organism evidence="1 2">
    <name type="scientific">Geotoga petraea</name>
    <dbReference type="NCBI Taxonomy" id="28234"/>
    <lineage>
        <taxon>Bacteria</taxon>
        <taxon>Thermotogati</taxon>
        <taxon>Thermotogota</taxon>
        <taxon>Thermotogae</taxon>
        <taxon>Petrotogales</taxon>
        <taxon>Petrotogaceae</taxon>
        <taxon>Geotoga</taxon>
    </lineage>
</organism>
<dbReference type="RefSeq" id="WP_091405530.1">
    <property type="nucleotide sequence ID" value="NZ_FMYV01000011.1"/>
</dbReference>
<protein>
    <submittedName>
        <fullName evidence="1">Uncharacterized protein</fullName>
    </submittedName>
</protein>
<accession>A0A1G6Q8T4</accession>
<keyword evidence="2" id="KW-1185">Reference proteome</keyword>
<proteinExistence type="predicted"/>
<name>A0A1G6Q8T4_9BACT</name>
<sequence length="65" mass="7506">MDQIMGILPNIMKIVEMPGNGERKKKVVMNAVIHLLKKLNLYNPYMEILLSILIDELAKILFPKK</sequence>
<gene>
    <name evidence="1" type="ORF">SAMN04488588_2006</name>
</gene>
<evidence type="ECO:0000313" key="1">
    <source>
        <dbReference type="EMBL" id="SDC88641.1"/>
    </source>
</evidence>